<organism evidence="1">
    <name type="scientific">marine sediment metagenome</name>
    <dbReference type="NCBI Taxonomy" id="412755"/>
    <lineage>
        <taxon>unclassified sequences</taxon>
        <taxon>metagenomes</taxon>
        <taxon>ecological metagenomes</taxon>
    </lineage>
</organism>
<dbReference type="EMBL" id="LAZR01001754">
    <property type="protein sequence ID" value="KKN39590.1"/>
    <property type="molecule type" value="Genomic_DNA"/>
</dbReference>
<reference evidence="1" key="1">
    <citation type="journal article" date="2015" name="Nature">
        <title>Complex archaea that bridge the gap between prokaryotes and eukaryotes.</title>
        <authorList>
            <person name="Spang A."/>
            <person name="Saw J.H."/>
            <person name="Jorgensen S.L."/>
            <person name="Zaremba-Niedzwiedzka K."/>
            <person name="Martijn J."/>
            <person name="Lind A.E."/>
            <person name="van Eijk R."/>
            <person name="Schleper C."/>
            <person name="Guy L."/>
            <person name="Ettema T.J."/>
        </authorList>
    </citation>
    <scope>NUCLEOTIDE SEQUENCE</scope>
</reference>
<sequence>MADKKSDKIVLCTLSVMGLRARLSKVSNTILDFTLGEREDLYGIKASMGRNNHFFEVINRNCHLTPTLTNSIEKLFLDIDQLDIEWTTYVEFGKKKEFREE</sequence>
<comment type="caution">
    <text evidence="1">The sequence shown here is derived from an EMBL/GenBank/DDBJ whole genome shotgun (WGS) entry which is preliminary data.</text>
</comment>
<accession>A0A0F9Q6G3</accession>
<evidence type="ECO:0000313" key="1">
    <source>
        <dbReference type="EMBL" id="KKN39590.1"/>
    </source>
</evidence>
<name>A0A0F9Q6G3_9ZZZZ</name>
<proteinExistence type="predicted"/>
<dbReference type="AlphaFoldDB" id="A0A0F9Q6G3"/>
<gene>
    <name evidence="1" type="ORF">LCGC14_0741640</name>
</gene>
<protein>
    <submittedName>
        <fullName evidence="1">Uncharacterized protein</fullName>
    </submittedName>
</protein>